<dbReference type="PANTHER" id="PTHR42795">
    <property type="entry name" value="ALANINE DEHYDROGENASE"/>
    <property type="match status" value="1"/>
</dbReference>
<dbReference type="SUPFAM" id="SSF51735">
    <property type="entry name" value="NAD(P)-binding Rossmann-fold domains"/>
    <property type="match status" value="1"/>
</dbReference>
<dbReference type="SUPFAM" id="SSF52283">
    <property type="entry name" value="Formate/glycerate dehydrogenase catalytic domain-like"/>
    <property type="match status" value="1"/>
</dbReference>
<evidence type="ECO:0000259" key="4">
    <source>
        <dbReference type="SMART" id="SM01002"/>
    </source>
</evidence>
<dbReference type="InterPro" id="IPR008141">
    <property type="entry name" value="Ala_DH"/>
</dbReference>
<evidence type="ECO:0000259" key="5">
    <source>
        <dbReference type="SMART" id="SM01003"/>
    </source>
</evidence>
<dbReference type="SMART" id="SM01002">
    <property type="entry name" value="AlaDh_PNT_C"/>
    <property type="match status" value="1"/>
</dbReference>
<organism evidence="6 7">
    <name type="scientific">Parabacteroides chinchillae</name>
    <dbReference type="NCBI Taxonomy" id="871327"/>
    <lineage>
        <taxon>Bacteria</taxon>
        <taxon>Pseudomonadati</taxon>
        <taxon>Bacteroidota</taxon>
        <taxon>Bacteroidia</taxon>
        <taxon>Bacteroidales</taxon>
        <taxon>Tannerellaceae</taxon>
        <taxon>Parabacteroides</taxon>
    </lineage>
</organism>
<reference evidence="6 7" key="1">
    <citation type="submission" date="2016-10" db="EMBL/GenBank/DDBJ databases">
        <authorList>
            <person name="Varghese N."/>
            <person name="Submissions S."/>
        </authorList>
    </citation>
    <scope>NUCLEOTIDE SEQUENCE [LARGE SCALE GENOMIC DNA]</scope>
    <source>
        <strain evidence="6 7">DSM 29073</strain>
    </source>
</reference>
<evidence type="ECO:0000313" key="7">
    <source>
        <dbReference type="Proteomes" id="UP000236725"/>
    </source>
</evidence>
<sequence>METTGCGQIQGAYIPQELLKEISKIGNRLLIGIPRERNKDERRLILTPEAVDMLTGCGHRVLVESGAGLGINYSDNHFSEAGAEIVSTAAEVFQADIILKVLPPLEAEVALMRPRTTLFSMIQLNLFTQEAYELMMAKRINAIAYELIADDHKKYPVLNVISEIEGTASITIASELLSNVQGGKGILLGGIPGVSPTEVVIVGAGNAGTVAARAALALGASVKVFDDDINKLRTIQQVLGQGLFTSTFHPNVLQNAFRSADVVIGAMRYINTRHRYVIAEELVRTMKKGALVIDLRINQGGCFETTCCLSPEEPTVFEQYGVLHYCKPNISNRVARTASMAFSNIFVPLLLFYGDAGSIQGLIKADSGFRSGVYMYCGKPVNSYVSNHFNLSSNSLDLYLSAF</sequence>
<dbReference type="RefSeq" id="WP_099464687.1">
    <property type="nucleotide sequence ID" value="NZ_FNVS01000011.1"/>
</dbReference>
<dbReference type="Gene3D" id="3.40.50.720">
    <property type="entry name" value="NAD(P)-binding Rossmann-like Domain"/>
    <property type="match status" value="2"/>
</dbReference>
<dbReference type="CDD" id="cd05305">
    <property type="entry name" value="L-AlaDH"/>
    <property type="match status" value="1"/>
</dbReference>
<dbReference type="InterPro" id="IPR036291">
    <property type="entry name" value="NAD(P)-bd_dom_sf"/>
</dbReference>
<proteinExistence type="inferred from homology"/>
<dbReference type="EC" id="1.4.1.1" evidence="2"/>
<keyword evidence="7" id="KW-1185">Reference proteome</keyword>
<feature type="domain" description="Alanine dehydrogenase/pyridine nucleotide transhydrogenase NAD(H)-binding" evidence="4">
    <location>
        <begin position="177"/>
        <end position="326"/>
    </location>
</feature>
<dbReference type="PANTHER" id="PTHR42795:SF1">
    <property type="entry name" value="ALANINE DEHYDROGENASE"/>
    <property type="match status" value="1"/>
</dbReference>
<dbReference type="EMBL" id="FNVS01000011">
    <property type="protein sequence ID" value="SEF99499.1"/>
    <property type="molecule type" value="Genomic_DNA"/>
</dbReference>
<evidence type="ECO:0000256" key="3">
    <source>
        <dbReference type="ARBA" id="ARBA00023002"/>
    </source>
</evidence>
<gene>
    <name evidence="6" type="ORF">SAMN05444001_11184</name>
</gene>
<dbReference type="SMART" id="SM01003">
    <property type="entry name" value="AlaDh_PNT_N"/>
    <property type="match status" value="1"/>
</dbReference>
<dbReference type="Proteomes" id="UP000236725">
    <property type="component" value="Unassembled WGS sequence"/>
</dbReference>
<dbReference type="Pfam" id="PF01262">
    <property type="entry name" value="AlaDh_PNT_C"/>
    <property type="match status" value="1"/>
</dbReference>
<dbReference type="GO" id="GO:0005886">
    <property type="term" value="C:plasma membrane"/>
    <property type="evidence" value="ECO:0007669"/>
    <property type="project" value="TreeGrafter"/>
</dbReference>
<comment type="caution">
    <text evidence="6">The sequence shown here is derived from an EMBL/GenBank/DDBJ whole genome shotgun (WGS) entry which is preliminary data.</text>
</comment>
<accession>A0A8G2FB82</accession>
<dbReference type="AlphaFoldDB" id="A0A8G2FB82"/>
<protein>
    <recommendedName>
        <fullName evidence="2">alanine dehydrogenase</fullName>
        <ecNumber evidence="2">1.4.1.1</ecNumber>
    </recommendedName>
</protein>
<evidence type="ECO:0000256" key="1">
    <source>
        <dbReference type="ARBA" id="ARBA00005689"/>
    </source>
</evidence>
<evidence type="ECO:0000313" key="6">
    <source>
        <dbReference type="EMBL" id="SEF99499.1"/>
    </source>
</evidence>
<dbReference type="GO" id="GO:0000286">
    <property type="term" value="F:alanine dehydrogenase activity"/>
    <property type="evidence" value="ECO:0007669"/>
    <property type="project" value="UniProtKB-EC"/>
</dbReference>
<dbReference type="GO" id="GO:0042853">
    <property type="term" value="P:L-alanine catabolic process"/>
    <property type="evidence" value="ECO:0007669"/>
    <property type="project" value="InterPro"/>
</dbReference>
<keyword evidence="3" id="KW-0560">Oxidoreductase</keyword>
<feature type="domain" description="Alanine dehydrogenase/pyridine nucleotide transhydrogenase N-terminal" evidence="5">
    <location>
        <begin position="32"/>
        <end position="161"/>
    </location>
</feature>
<name>A0A8G2FB82_9BACT</name>
<dbReference type="InterPro" id="IPR007698">
    <property type="entry name" value="AlaDH/PNT_NAD(H)-bd"/>
</dbReference>
<evidence type="ECO:0000256" key="2">
    <source>
        <dbReference type="ARBA" id="ARBA00012897"/>
    </source>
</evidence>
<dbReference type="InterPro" id="IPR007886">
    <property type="entry name" value="AlaDH/PNT_N"/>
</dbReference>
<dbReference type="Pfam" id="PF05222">
    <property type="entry name" value="AlaDh_PNT_N"/>
    <property type="match status" value="1"/>
</dbReference>
<comment type="similarity">
    <text evidence="1">Belongs to the AlaDH/PNT family.</text>
</comment>